<organism evidence="1 2">
    <name type="scientific">Paenalcaligenes hominis</name>
    <dbReference type="NCBI Taxonomy" id="643674"/>
    <lineage>
        <taxon>Bacteria</taxon>
        <taxon>Pseudomonadati</taxon>
        <taxon>Pseudomonadota</taxon>
        <taxon>Betaproteobacteria</taxon>
        <taxon>Burkholderiales</taxon>
        <taxon>Alcaligenaceae</taxon>
        <taxon>Paenalcaligenes</taxon>
    </lineage>
</organism>
<gene>
    <name evidence="1" type="ORF">GGR41_000297</name>
</gene>
<proteinExistence type="predicted"/>
<dbReference type="RefSeq" id="WP_167660324.1">
    <property type="nucleotide sequence ID" value="NZ_JAATIZ010000001.1"/>
</dbReference>
<evidence type="ECO:0000313" key="1">
    <source>
        <dbReference type="EMBL" id="NJB64076.1"/>
    </source>
</evidence>
<sequence length="64" mass="7534">MHRRQMPCALICNDCNWKKYIPSSPDTPSARLHYRQCPECATENIRTVVGLNLPHLLWRLKQTK</sequence>
<accession>A0ABX0WLG5</accession>
<comment type="caution">
    <text evidence="1">The sequence shown here is derived from an EMBL/GenBank/DDBJ whole genome shotgun (WGS) entry which is preliminary data.</text>
</comment>
<reference evidence="1 2" key="1">
    <citation type="submission" date="2020-03" db="EMBL/GenBank/DDBJ databases">
        <title>Genomic Encyclopedia of Type Strains, Phase IV (KMG-IV): sequencing the most valuable type-strain genomes for metagenomic binning, comparative biology and taxonomic classification.</title>
        <authorList>
            <person name="Goeker M."/>
        </authorList>
    </citation>
    <scope>NUCLEOTIDE SEQUENCE [LARGE SCALE GENOMIC DNA]</scope>
    <source>
        <strain evidence="1 2">DSM 26613</strain>
    </source>
</reference>
<dbReference type="Proteomes" id="UP000783934">
    <property type="component" value="Unassembled WGS sequence"/>
</dbReference>
<evidence type="ECO:0000313" key="2">
    <source>
        <dbReference type="Proteomes" id="UP000783934"/>
    </source>
</evidence>
<dbReference type="EMBL" id="JAATIZ010000001">
    <property type="protein sequence ID" value="NJB64076.1"/>
    <property type="molecule type" value="Genomic_DNA"/>
</dbReference>
<keyword evidence="2" id="KW-1185">Reference proteome</keyword>
<name>A0ABX0WLG5_9BURK</name>
<protein>
    <submittedName>
        <fullName evidence="1">Uncharacterized protein</fullName>
    </submittedName>
</protein>